<dbReference type="AlphaFoldDB" id="A0A1T4L820"/>
<dbReference type="InterPro" id="IPR017853">
    <property type="entry name" value="GH"/>
</dbReference>
<keyword evidence="3" id="KW-0326">Glycosidase</keyword>
<keyword evidence="6" id="KW-1185">Reference proteome</keyword>
<proteinExistence type="inferred from homology"/>
<dbReference type="FunFam" id="3.20.20.80:FF:000004">
    <property type="entry name" value="Beta-glucosidase 6-phospho-beta-glucosidase"/>
    <property type="match status" value="1"/>
</dbReference>
<comment type="similarity">
    <text evidence="1 4">Belongs to the glycosyl hydrolase 1 family.</text>
</comment>
<evidence type="ECO:0000313" key="6">
    <source>
        <dbReference type="Proteomes" id="UP000243297"/>
    </source>
</evidence>
<evidence type="ECO:0000256" key="4">
    <source>
        <dbReference type="RuleBase" id="RU003690"/>
    </source>
</evidence>
<dbReference type="PROSITE" id="PS00653">
    <property type="entry name" value="GLYCOSYL_HYDROL_F1_2"/>
    <property type="match status" value="1"/>
</dbReference>
<sequence length="482" mass="55991">MEKIKNFPPNFFWGGATAANQCEGGWNVDGKGVSISDIMTSGTHKDPRRITPNIDENAYYYPSHEAVDFYHRYKEDIALCAEMGFKMFRMSINWTRIFPNGNEEEPNEAGLEFYDNVFRELKKYNIEPLVTIYHNENPLALTFECNGWADRKCIDYYLNFCKVLFTRYKDQVKYWIPFNEINCLTTKLGNWNHAGILHKGTEFFTSQVDEPNMRFAALHHQFVASARAVLLGKEINPNFQFGTMICHITVYPLTCNPDDVILTQEEDLMRNCFSGDVQVKGIYPYYIKTYFKKNNIHFEITEEDLKVIKDGVVDFYSFSYYMSNCITANKDATQVSGNIMGGAKNPYLDATEWDWQIDPKGLRYTLNHVYDRYGIPIMVTENGLGARDTLTSDNQIHDDYRIDYIKKHIEQMQLAIDDGVDLIGYTPWATIDLVSVSTGEMEKRYGFIYVDKNNQGEGSLDRYRKDSFHWYKEVIRSNGENL</sequence>
<keyword evidence="2" id="KW-0378">Hydrolase</keyword>
<dbReference type="Gene3D" id="3.20.20.80">
    <property type="entry name" value="Glycosidases"/>
    <property type="match status" value="1"/>
</dbReference>
<dbReference type="SUPFAM" id="SSF51445">
    <property type="entry name" value="(Trans)glycosidases"/>
    <property type="match status" value="1"/>
</dbReference>
<evidence type="ECO:0000313" key="5">
    <source>
        <dbReference type="EMBL" id="SJZ50859.1"/>
    </source>
</evidence>
<gene>
    <name evidence="5" type="ORF">SAMN02745191_0783</name>
</gene>
<dbReference type="GO" id="GO:0008422">
    <property type="term" value="F:beta-glucosidase activity"/>
    <property type="evidence" value="ECO:0007669"/>
    <property type="project" value="TreeGrafter"/>
</dbReference>
<dbReference type="STRING" id="118967.SAMN02745191_0783"/>
<dbReference type="Pfam" id="PF00232">
    <property type="entry name" value="Glyco_hydro_1"/>
    <property type="match status" value="1"/>
</dbReference>
<dbReference type="OrthoDB" id="9801077at2"/>
<dbReference type="Proteomes" id="UP000243297">
    <property type="component" value="Unassembled WGS sequence"/>
</dbReference>
<reference evidence="6" key="1">
    <citation type="submission" date="2017-02" db="EMBL/GenBank/DDBJ databases">
        <authorList>
            <person name="Varghese N."/>
            <person name="Submissions S."/>
        </authorList>
    </citation>
    <scope>NUCLEOTIDE SEQUENCE [LARGE SCALE GENOMIC DNA]</scope>
    <source>
        <strain evidence="6">ATCC 25662</strain>
    </source>
</reference>
<accession>A0A1T4L820</accession>
<protein>
    <submittedName>
        <fullName evidence="5">6-phospho-beta-glucosidase</fullName>
    </submittedName>
</protein>
<evidence type="ECO:0000256" key="1">
    <source>
        <dbReference type="ARBA" id="ARBA00010838"/>
    </source>
</evidence>
<evidence type="ECO:0000256" key="3">
    <source>
        <dbReference type="ARBA" id="ARBA00023295"/>
    </source>
</evidence>
<dbReference type="RefSeq" id="WP_078711216.1">
    <property type="nucleotide sequence ID" value="NZ_FUWY01000002.1"/>
</dbReference>
<organism evidence="5 6">
    <name type="scientific">Anaerorhabdus furcosa</name>
    <dbReference type="NCBI Taxonomy" id="118967"/>
    <lineage>
        <taxon>Bacteria</taxon>
        <taxon>Bacillati</taxon>
        <taxon>Bacillota</taxon>
        <taxon>Erysipelotrichia</taxon>
        <taxon>Erysipelotrichales</taxon>
        <taxon>Erysipelotrichaceae</taxon>
        <taxon>Anaerorhabdus</taxon>
    </lineage>
</organism>
<dbReference type="GO" id="GO:0005829">
    <property type="term" value="C:cytosol"/>
    <property type="evidence" value="ECO:0007669"/>
    <property type="project" value="TreeGrafter"/>
</dbReference>
<dbReference type="GO" id="GO:0016052">
    <property type="term" value="P:carbohydrate catabolic process"/>
    <property type="evidence" value="ECO:0007669"/>
    <property type="project" value="TreeGrafter"/>
</dbReference>
<dbReference type="InterPro" id="IPR001360">
    <property type="entry name" value="Glyco_hydro_1"/>
</dbReference>
<dbReference type="InterPro" id="IPR033132">
    <property type="entry name" value="GH_1_N_CS"/>
</dbReference>
<dbReference type="PRINTS" id="PR00131">
    <property type="entry name" value="GLHYDRLASE1"/>
</dbReference>
<dbReference type="PANTHER" id="PTHR10353:SF296">
    <property type="entry name" value="6-PHOSPHO-BETA-GLUCOSIDASE"/>
    <property type="match status" value="1"/>
</dbReference>
<name>A0A1T4L820_9FIRM</name>
<dbReference type="EMBL" id="FUWY01000002">
    <property type="protein sequence ID" value="SJZ50859.1"/>
    <property type="molecule type" value="Genomic_DNA"/>
</dbReference>
<evidence type="ECO:0000256" key="2">
    <source>
        <dbReference type="ARBA" id="ARBA00022801"/>
    </source>
</evidence>
<dbReference type="PANTHER" id="PTHR10353">
    <property type="entry name" value="GLYCOSYL HYDROLASE"/>
    <property type="match status" value="1"/>
</dbReference>